<evidence type="ECO:0000256" key="7">
    <source>
        <dbReference type="PIRSR" id="PIRSR016262-1"/>
    </source>
</evidence>
<dbReference type="Pfam" id="PF21948">
    <property type="entry name" value="LplA-B_cat"/>
    <property type="match status" value="1"/>
</dbReference>
<keyword evidence="11" id="KW-0436">Ligase</keyword>
<dbReference type="GO" id="GO:0009249">
    <property type="term" value="P:protein lipoylation"/>
    <property type="evidence" value="ECO:0007669"/>
    <property type="project" value="InterPro"/>
</dbReference>
<comment type="pathway">
    <text evidence="1 5 6">Protein modification; protein lipoylation via endogenous pathway; protein N(6)-(lipoyl)lysine from octanoyl-[acyl-carrier-protein]: step 1/2.</text>
</comment>
<proteinExistence type="inferred from homology"/>
<dbReference type="InterPro" id="IPR045864">
    <property type="entry name" value="aa-tRNA-synth_II/BPL/LPL"/>
</dbReference>
<evidence type="ECO:0000256" key="2">
    <source>
        <dbReference type="ARBA" id="ARBA00022679"/>
    </source>
</evidence>
<dbReference type="SUPFAM" id="SSF55681">
    <property type="entry name" value="Class II aaRS and biotin synthetases"/>
    <property type="match status" value="1"/>
</dbReference>
<evidence type="ECO:0000259" key="10">
    <source>
        <dbReference type="PROSITE" id="PS51733"/>
    </source>
</evidence>
<feature type="active site" description="Acyl-thioester intermediate" evidence="5 7">
    <location>
        <position position="196"/>
    </location>
</feature>
<gene>
    <name evidence="5" type="primary">lipB</name>
    <name evidence="11" type="ordered locus">SAR116_2422</name>
</gene>
<keyword evidence="3 5" id="KW-0012">Acyltransferase</keyword>
<evidence type="ECO:0000313" key="12">
    <source>
        <dbReference type="Proteomes" id="UP000007460"/>
    </source>
</evidence>
<comment type="subcellular location">
    <subcellularLocation>
        <location evidence="5">Cytoplasm</location>
    </subcellularLocation>
</comment>
<feature type="domain" description="BPL/LPL catalytic" evidence="10">
    <location>
        <begin position="51"/>
        <end position="234"/>
    </location>
</feature>
<dbReference type="EC" id="2.3.1.181" evidence="5 6"/>
<evidence type="ECO:0000313" key="11">
    <source>
        <dbReference type="EMBL" id="ADE40666.1"/>
    </source>
</evidence>
<sequence length="241" mass="25338">MPSGSDITAPMESSTTSSGAPAVAWQCFSGLQPYLPIIESMAAHNAAIRATGAAEAVWLLEHAAVYTGGTSARDADLLVANSATPTHRTGRGGQWTYHGPGQRIAYVMLDLAARGGDIRAYVHALEGWIIDIIGDFGVTGTRRAGLPGIWVHNGNSLSGYDKIAAIGVRVSRWVSWHGIAINLAPDLAAFDAIVPCGVTDAGVTSLDALGHNVTFDQLDASMRAHFDTHFGATSPLAYRSR</sequence>
<comment type="miscellaneous">
    <text evidence="5">In the reaction, the free carboxyl group of octanoic acid is attached via an amide linkage to the epsilon-amino group of a specific lysine residue of lipoyl domains of lipoate-dependent enzymes.</text>
</comment>
<dbReference type="eggNOG" id="COG0321">
    <property type="taxonomic scope" value="Bacteria"/>
</dbReference>
<dbReference type="GO" id="GO:0005737">
    <property type="term" value="C:cytoplasm"/>
    <property type="evidence" value="ECO:0007669"/>
    <property type="project" value="UniProtKB-SubCell"/>
</dbReference>
<dbReference type="InterPro" id="IPR004143">
    <property type="entry name" value="BPL_LPL_catalytic"/>
</dbReference>
<evidence type="ECO:0000256" key="5">
    <source>
        <dbReference type="HAMAP-Rule" id="MF_00013"/>
    </source>
</evidence>
<dbReference type="KEGG" id="apb:SAR116_2422"/>
<organism evidence="11 12">
    <name type="scientific">Puniceispirillum marinum (strain IMCC1322)</name>
    <dbReference type="NCBI Taxonomy" id="488538"/>
    <lineage>
        <taxon>Bacteria</taxon>
        <taxon>Pseudomonadati</taxon>
        <taxon>Pseudomonadota</taxon>
        <taxon>Alphaproteobacteria</taxon>
        <taxon>Candidatus Puniceispirillales</taxon>
        <taxon>Candidatus Puniceispirillaceae</taxon>
        <taxon>Candidatus Puniceispirillum</taxon>
    </lineage>
</organism>
<dbReference type="GO" id="GO:0033819">
    <property type="term" value="F:lipoyl(octanoyl) transferase activity"/>
    <property type="evidence" value="ECO:0007669"/>
    <property type="project" value="UniProtKB-EC"/>
</dbReference>
<dbReference type="UniPathway" id="UPA00538">
    <property type="reaction ID" value="UER00592"/>
</dbReference>
<feature type="binding site" evidence="5 8">
    <location>
        <begin position="91"/>
        <end position="98"/>
    </location>
    <ligand>
        <name>substrate</name>
    </ligand>
</feature>
<evidence type="ECO:0000256" key="4">
    <source>
        <dbReference type="ARBA" id="ARBA00024732"/>
    </source>
</evidence>
<dbReference type="Proteomes" id="UP000007460">
    <property type="component" value="Chromosome"/>
</dbReference>
<evidence type="ECO:0000256" key="6">
    <source>
        <dbReference type="PIRNR" id="PIRNR016262"/>
    </source>
</evidence>
<dbReference type="PIRSF" id="PIRSF016262">
    <property type="entry name" value="LPLase"/>
    <property type="match status" value="1"/>
</dbReference>
<protein>
    <recommendedName>
        <fullName evidence="5 6">Octanoyltransferase</fullName>
        <ecNumber evidence="5 6">2.3.1.181</ecNumber>
    </recommendedName>
    <alternativeName>
        <fullName evidence="5">Lipoate-protein ligase B</fullName>
    </alternativeName>
    <alternativeName>
        <fullName evidence="5">Lipoyl/octanoyl transferase</fullName>
    </alternativeName>
    <alternativeName>
        <fullName evidence="5">Octanoyl-[acyl-carrier-protein]-protein N-octanoyltransferase</fullName>
    </alternativeName>
</protein>
<reference evidence="11 12" key="1">
    <citation type="journal article" date="2010" name="J. Bacteriol.">
        <title>Complete genome sequence of "Candidatus Puniceispirillum marinum" IMCC1322, a representative of the SAR116 clade in the Alphaproteobacteria.</title>
        <authorList>
            <person name="Oh H.M."/>
            <person name="Kwon K.K."/>
            <person name="Kang I."/>
            <person name="Kang S.G."/>
            <person name="Lee J.H."/>
            <person name="Kim S.J."/>
            <person name="Cho J.C."/>
        </authorList>
    </citation>
    <scope>NUCLEOTIDE SEQUENCE [LARGE SCALE GENOMIC DNA]</scope>
    <source>
        <strain evidence="11 12">IMCC1322</strain>
    </source>
</reference>
<dbReference type="HAMAP" id="MF_00013">
    <property type="entry name" value="LipB"/>
    <property type="match status" value="1"/>
</dbReference>
<feature type="binding site" evidence="5 8">
    <location>
        <begin position="178"/>
        <end position="180"/>
    </location>
    <ligand>
        <name>substrate</name>
    </ligand>
</feature>
<dbReference type="PROSITE" id="PS01313">
    <property type="entry name" value="LIPB"/>
    <property type="match status" value="1"/>
</dbReference>
<feature type="binding site" evidence="5 8">
    <location>
        <begin position="165"/>
        <end position="167"/>
    </location>
    <ligand>
        <name>substrate</name>
    </ligand>
</feature>
<dbReference type="NCBIfam" id="TIGR00214">
    <property type="entry name" value="lipB"/>
    <property type="match status" value="1"/>
</dbReference>
<evidence type="ECO:0000256" key="8">
    <source>
        <dbReference type="PIRSR" id="PIRSR016262-2"/>
    </source>
</evidence>
<keyword evidence="5" id="KW-0963">Cytoplasm</keyword>
<evidence type="ECO:0000256" key="3">
    <source>
        <dbReference type="ARBA" id="ARBA00023315"/>
    </source>
</evidence>
<dbReference type="NCBIfam" id="NF010921">
    <property type="entry name" value="PRK14341.1"/>
    <property type="match status" value="1"/>
</dbReference>
<evidence type="ECO:0000256" key="1">
    <source>
        <dbReference type="ARBA" id="ARBA00004821"/>
    </source>
</evidence>
<dbReference type="GO" id="GO:0016874">
    <property type="term" value="F:ligase activity"/>
    <property type="evidence" value="ECO:0007669"/>
    <property type="project" value="UniProtKB-KW"/>
</dbReference>
<accession>D5BQE8</accession>
<dbReference type="Gene3D" id="3.30.930.10">
    <property type="entry name" value="Bira Bifunctional Protein, Domain 2"/>
    <property type="match status" value="1"/>
</dbReference>
<comment type="function">
    <text evidence="4 5 6">Catalyzes the transfer of endogenously produced octanoic acid from octanoyl-acyl-carrier-protein onto the lipoyl domains of lipoate-dependent enzymes. Lipoyl-ACP can also act as a substrate although octanoyl-ACP is likely to be the physiological substrate.</text>
</comment>
<dbReference type="PANTHER" id="PTHR10993:SF7">
    <property type="entry name" value="LIPOYLTRANSFERASE 2, MITOCHONDRIAL-RELATED"/>
    <property type="match status" value="1"/>
</dbReference>
<dbReference type="AlphaFoldDB" id="D5BQE8"/>
<evidence type="ECO:0000256" key="9">
    <source>
        <dbReference type="PIRSR" id="PIRSR016262-3"/>
    </source>
</evidence>
<dbReference type="PROSITE" id="PS51733">
    <property type="entry name" value="BPL_LPL_CATALYTIC"/>
    <property type="match status" value="1"/>
</dbReference>
<dbReference type="InterPro" id="IPR000544">
    <property type="entry name" value="Octanoyltransferase"/>
</dbReference>
<name>D5BQE8_PUNMI</name>
<dbReference type="PANTHER" id="PTHR10993">
    <property type="entry name" value="OCTANOYLTRANSFERASE"/>
    <property type="match status" value="1"/>
</dbReference>
<keyword evidence="2 5" id="KW-0808">Transferase</keyword>
<comment type="similarity">
    <text evidence="5 6">Belongs to the LipB family.</text>
</comment>
<dbReference type="HOGENOM" id="CLU_035168_3_0_5"/>
<dbReference type="STRING" id="488538.SAR116_2422"/>
<dbReference type="InterPro" id="IPR020605">
    <property type="entry name" value="Octanoyltransferase_CS"/>
</dbReference>
<keyword evidence="12" id="KW-1185">Reference proteome</keyword>
<dbReference type="CDD" id="cd16444">
    <property type="entry name" value="LipB"/>
    <property type="match status" value="1"/>
</dbReference>
<dbReference type="EMBL" id="CP001751">
    <property type="protein sequence ID" value="ADE40666.1"/>
    <property type="molecule type" value="Genomic_DNA"/>
</dbReference>
<comment type="catalytic activity">
    <reaction evidence="5 6">
        <text>octanoyl-[ACP] + L-lysyl-[protein] = N(6)-octanoyl-L-lysyl-[protein] + holo-[ACP] + H(+)</text>
        <dbReference type="Rhea" id="RHEA:17665"/>
        <dbReference type="Rhea" id="RHEA-COMP:9636"/>
        <dbReference type="Rhea" id="RHEA-COMP:9685"/>
        <dbReference type="Rhea" id="RHEA-COMP:9752"/>
        <dbReference type="Rhea" id="RHEA-COMP:9928"/>
        <dbReference type="ChEBI" id="CHEBI:15378"/>
        <dbReference type="ChEBI" id="CHEBI:29969"/>
        <dbReference type="ChEBI" id="CHEBI:64479"/>
        <dbReference type="ChEBI" id="CHEBI:78463"/>
        <dbReference type="ChEBI" id="CHEBI:78809"/>
        <dbReference type="EC" id="2.3.1.181"/>
    </reaction>
</comment>
<dbReference type="NCBIfam" id="NF010925">
    <property type="entry name" value="PRK14345.1"/>
    <property type="match status" value="1"/>
</dbReference>
<feature type="site" description="Lowers pKa of active site Cys" evidence="5 9">
    <location>
        <position position="162"/>
    </location>
</feature>